<organism evidence="2 3">
    <name type="scientific">Corynebacterium appendicis CIP 107643</name>
    <dbReference type="NCBI Taxonomy" id="1161099"/>
    <lineage>
        <taxon>Bacteria</taxon>
        <taxon>Bacillati</taxon>
        <taxon>Actinomycetota</taxon>
        <taxon>Actinomycetes</taxon>
        <taxon>Mycobacteriales</taxon>
        <taxon>Corynebacteriaceae</taxon>
        <taxon>Corynebacterium</taxon>
    </lineage>
</organism>
<sequence length="152" mass="16759">MSWAQSTELGFQTSIWEPILILVIIFMLIAIPAIAIAFGVIRKRDRMTVYHADTLSVRTANISPESDDIIVIVTLEEDAFQRISLIDAPLRLSSPSSRPVTFYPGTSGPPVLDPNEGWIIPVSKETQAELRALPSGNEHELTTTNVAFVVEN</sequence>
<dbReference type="EMBL" id="FTOF01000006">
    <property type="protein sequence ID" value="SIS47635.1"/>
    <property type="molecule type" value="Genomic_DNA"/>
</dbReference>
<keyword evidence="1" id="KW-0472">Membrane</keyword>
<dbReference type="AlphaFoldDB" id="A0A1N7JE57"/>
<accession>A0A1N7JE57</accession>
<keyword evidence="1" id="KW-1133">Transmembrane helix</keyword>
<name>A0A1N7JE57_9CORY</name>
<keyword evidence="3" id="KW-1185">Reference proteome</keyword>
<feature type="transmembrane region" description="Helical" evidence="1">
    <location>
        <begin position="20"/>
        <end position="41"/>
    </location>
</feature>
<evidence type="ECO:0000313" key="2">
    <source>
        <dbReference type="EMBL" id="SIS47635.1"/>
    </source>
</evidence>
<keyword evidence="1" id="KW-0812">Transmembrane</keyword>
<dbReference type="STRING" id="1161099.SAMN05444817_10672"/>
<evidence type="ECO:0000256" key="1">
    <source>
        <dbReference type="SAM" id="Phobius"/>
    </source>
</evidence>
<protein>
    <submittedName>
        <fullName evidence="2">Uncharacterized protein</fullName>
    </submittedName>
</protein>
<evidence type="ECO:0000313" key="3">
    <source>
        <dbReference type="Proteomes" id="UP000186292"/>
    </source>
</evidence>
<dbReference type="Proteomes" id="UP000186292">
    <property type="component" value="Unassembled WGS sequence"/>
</dbReference>
<gene>
    <name evidence="2" type="ORF">SAMN05444817_10672</name>
</gene>
<dbReference type="RefSeq" id="WP_076599315.1">
    <property type="nucleotide sequence ID" value="NZ_CP046976.1"/>
</dbReference>
<proteinExistence type="predicted"/>
<dbReference type="OrthoDB" id="4427708at2"/>
<reference evidence="3" key="1">
    <citation type="submission" date="2017-01" db="EMBL/GenBank/DDBJ databases">
        <authorList>
            <person name="Varghese N."/>
            <person name="Submissions S."/>
        </authorList>
    </citation>
    <scope>NUCLEOTIDE SEQUENCE [LARGE SCALE GENOMIC DNA]</scope>
    <source>
        <strain evidence="3">DSM 44531</strain>
    </source>
</reference>